<dbReference type="EMBL" id="CP042433">
    <property type="protein sequence ID" value="QEC58291.1"/>
    <property type="molecule type" value="Genomic_DNA"/>
</dbReference>
<evidence type="ECO:0000256" key="1">
    <source>
        <dbReference type="ARBA" id="ARBA00005614"/>
    </source>
</evidence>
<evidence type="ECO:0000313" key="9">
    <source>
        <dbReference type="Proteomes" id="UP000321204"/>
    </source>
</evidence>
<dbReference type="RefSeq" id="WP_146791495.1">
    <property type="nucleotide sequence ID" value="NZ_BAABIO010000003.1"/>
</dbReference>
<sequence length="90" mass="9938">MPTIHLVIKGKVQGVFFRATAKDVAKALDLKGWVKNTPEGDVEVLATGDEDAIRQFIEWSKRGPDKALVSSVAVTSLNEKPFNDFRIIRG</sequence>
<evidence type="ECO:0000259" key="7">
    <source>
        <dbReference type="PROSITE" id="PS51160"/>
    </source>
</evidence>
<dbReference type="InterPro" id="IPR001792">
    <property type="entry name" value="Acylphosphatase-like_dom"/>
</dbReference>
<reference evidence="8 9" key="1">
    <citation type="journal article" date="2015" name="Int. J. Syst. Evol. Microbiol.">
        <title>Flavisolibacter ginsenosidimutans sp. nov., with ginsenoside-converting activity isolated from soil used for cultivating ginseng.</title>
        <authorList>
            <person name="Zhao Y."/>
            <person name="Liu Q."/>
            <person name="Kang M.S."/>
            <person name="Jin F."/>
            <person name="Yu H."/>
            <person name="Im W.T."/>
        </authorList>
    </citation>
    <scope>NUCLEOTIDE SEQUENCE [LARGE SCALE GENOMIC DNA]</scope>
    <source>
        <strain evidence="8 9">Gsoil 636</strain>
    </source>
</reference>
<dbReference type="InterPro" id="IPR017968">
    <property type="entry name" value="Acylphosphatase_CS"/>
</dbReference>
<dbReference type="GO" id="GO:0003998">
    <property type="term" value="F:acylphosphatase activity"/>
    <property type="evidence" value="ECO:0007669"/>
    <property type="project" value="UniProtKB-EC"/>
</dbReference>
<dbReference type="PROSITE" id="PS51160">
    <property type="entry name" value="ACYLPHOSPHATASE_3"/>
    <property type="match status" value="1"/>
</dbReference>
<dbReference type="PRINTS" id="PR00112">
    <property type="entry name" value="ACYLPHPHTASE"/>
</dbReference>
<feature type="active site" evidence="4">
    <location>
        <position position="18"/>
    </location>
</feature>
<protein>
    <recommendedName>
        <fullName evidence="2 4">Acylphosphatase</fullName>
        <ecNumber evidence="2 4">3.6.1.7</ecNumber>
    </recommendedName>
</protein>
<dbReference type="AlphaFoldDB" id="A0A5B8UNP0"/>
<evidence type="ECO:0000256" key="3">
    <source>
        <dbReference type="ARBA" id="ARBA00047645"/>
    </source>
</evidence>
<dbReference type="EC" id="3.6.1.7" evidence="2 4"/>
<dbReference type="PANTHER" id="PTHR47268:SF4">
    <property type="entry name" value="ACYLPHOSPHATASE"/>
    <property type="match status" value="1"/>
</dbReference>
<accession>A0A5B8UNP0</accession>
<dbReference type="InterPro" id="IPR020456">
    <property type="entry name" value="Acylphosphatase"/>
</dbReference>
<dbReference type="SUPFAM" id="SSF54975">
    <property type="entry name" value="Acylphosphatase/BLUF domain-like"/>
    <property type="match status" value="1"/>
</dbReference>
<evidence type="ECO:0000256" key="6">
    <source>
        <dbReference type="RuleBase" id="RU004168"/>
    </source>
</evidence>
<keyword evidence="4 5" id="KW-0378">Hydrolase</keyword>
<keyword evidence="9" id="KW-1185">Reference proteome</keyword>
<dbReference type="Pfam" id="PF00708">
    <property type="entry name" value="Acylphosphatase"/>
    <property type="match status" value="1"/>
</dbReference>
<evidence type="ECO:0000256" key="5">
    <source>
        <dbReference type="RuleBase" id="RU000553"/>
    </source>
</evidence>
<dbReference type="PANTHER" id="PTHR47268">
    <property type="entry name" value="ACYLPHOSPHATASE"/>
    <property type="match status" value="1"/>
</dbReference>
<evidence type="ECO:0000256" key="2">
    <source>
        <dbReference type="ARBA" id="ARBA00012150"/>
    </source>
</evidence>
<proteinExistence type="inferred from homology"/>
<feature type="domain" description="Acylphosphatase-like" evidence="7">
    <location>
        <begin position="3"/>
        <end position="89"/>
    </location>
</feature>
<dbReference type="InterPro" id="IPR036046">
    <property type="entry name" value="Acylphosphatase-like_dom_sf"/>
</dbReference>
<dbReference type="PROSITE" id="PS00150">
    <property type="entry name" value="ACYLPHOSPHATASE_1"/>
    <property type="match status" value="1"/>
</dbReference>
<dbReference type="Proteomes" id="UP000321204">
    <property type="component" value="Chromosome"/>
</dbReference>
<organism evidence="8 9">
    <name type="scientific">Flavisolibacter ginsenosidimutans</name>
    <dbReference type="NCBI Taxonomy" id="661481"/>
    <lineage>
        <taxon>Bacteria</taxon>
        <taxon>Pseudomonadati</taxon>
        <taxon>Bacteroidota</taxon>
        <taxon>Chitinophagia</taxon>
        <taxon>Chitinophagales</taxon>
        <taxon>Chitinophagaceae</taxon>
        <taxon>Flavisolibacter</taxon>
    </lineage>
</organism>
<comment type="catalytic activity">
    <reaction evidence="3 4 5">
        <text>an acyl phosphate + H2O = a carboxylate + phosphate + H(+)</text>
        <dbReference type="Rhea" id="RHEA:14965"/>
        <dbReference type="ChEBI" id="CHEBI:15377"/>
        <dbReference type="ChEBI" id="CHEBI:15378"/>
        <dbReference type="ChEBI" id="CHEBI:29067"/>
        <dbReference type="ChEBI" id="CHEBI:43474"/>
        <dbReference type="ChEBI" id="CHEBI:59918"/>
        <dbReference type="EC" id="3.6.1.7"/>
    </reaction>
</comment>
<dbReference type="Gene3D" id="3.30.70.100">
    <property type="match status" value="1"/>
</dbReference>
<gene>
    <name evidence="8" type="ORF">FSB75_21060</name>
</gene>
<evidence type="ECO:0000313" key="8">
    <source>
        <dbReference type="EMBL" id="QEC58291.1"/>
    </source>
</evidence>
<evidence type="ECO:0000256" key="4">
    <source>
        <dbReference type="PROSITE-ProRule" id="PRU00520"/>
    </source>
</evidence>
<dbReference type="KEGG" id="fgg:FSB75_21060"/>
<name>A0A5B8UNP0_9BACT</name>
<dbReference type="OrthoDB" id="9808093at2"/>
<comment type="similarity">
    <text evidence="1 6">Belongs to the acylphosphatase family.</text>
</comment>
<dbReference type="PROSITE" id="PS00151">
    <property type="entry name" value="ACYLPHOSPHATASE_2"/>
    <property type="match status" value="1"/>
</dbReference>
<feature type="active site" evidence="4">
    <location>
        <position position="36"/>
    </location>
</feature>